<comment type="similarity">
    <text evidence="1">Belongs to the short-chain dehydrogenases/reductases (SDR) family.</text>
</comment>
<reference evidence="4" key="1">
    <citation type="submission" date="2018-08" db="EMBL/GenBank/DDBJ databases">
        <authorList>
            <person name="Grouzdev D.S."/>
            <person name="Krutkina M.S."/>
        </authorList>
    </citation>
    <scope>NUCLEOTIDE SEQUENCE [LARGE SCALE GENOMIC DNA]</scope>
    <source>
        <strain evidence="4">4-11</strain>
    </source>
</reference>
<dbReference type="Gene3D" id="3.40.50.720">
    <property type="entry name" value="NAD(P)-binding Rossmann-like Domain"/>
    <property type="match status" value="1"/>
</dbReference>
<name>A0A372MKX7_9SPIR</name>
<dbReference type="SUPFAM" id="SSF51735">
    <property type="entry name" value="NAD(P)-binding Rossmann-fold domains"/>
    <property type="match status" value="1"/>
</dbReference>
<accession>A0A372MKX7</accession>
<dbReference type="InterPro" id="IPR036291">
    <property type="entry name" value="NAD(P)-bd_dom_sf"/>
</dbReference>
<proteinExistence type="inferred from homology"/>
<keyword evidence="4" id="KW-1185">Reference proteome</keyword>
<dbReference type="GO" id="GO:0016491">
    <property type="term" value="F:oxidoreductase activity"/>
    <property type="evidence" value="ECO:0007669"/>
    <property type="project" value="UniProtKB-KW"/>
</dbReference>
<dbReference type="RefSeq" id="WP_117328836.1">
    <property type="nucleotide sequence ID" value="NZ_QUWK01000001.1"/>
</dbReference>
<dbReference type="EMBL" id="QUWK01000001">
    <property type="protein sequence ID" value="RFU96018.1"/>
    <property type="molecule type" value="Genomic_DNA"/>
</dbReference>
<evidence type="ECO:0000313" key="3">
    <source>
        <dbReference type="EMBL" id="RFU96018.1"/>
    </source>
</evidence>
<gene>
    <name evidence="3" type="ORF">DYP60_00045</name>
</gene>
<dbReference type="Proteomes" id="UP000264002">
    <property type="component" value="Unassembled WGS sequence"/>
</dbReference>
<dbReference type="PANTHER" id="PTHR43477">
    <property type="entry name" value="DIHYDROANTICAPSIN 7-DEHYDROGENASE"/>
    <property type="match status" value="1"/>
</dbReference>
<evidence type="ECO:0000256" key="2">
    <source>
        <dbReference type="ARBA" id="ARBA00023002"/>
    </source>
</evidence>
<dbReference type="Pfam" id="PF13561">
    <property type="entry name" value="adh_short_C2"/>
    <property type="match status" value="1"/>
</dbReference>
<dbReference type="PRINTS" id="PR00081">
    <property type="entry name" value="GDHRDH"/>
</dbReference>
<evidence type="ECO:0000313" key="4">
    <source>
        <dbReference type="Proteomes" id="UP000264002"/>
    </source>
</evidence>
<evidence type="ECO:0000256" key="1">
    <source>
        <dbReference type="ARBA" id="ARBA00006484"/>
    </source>
</evidence>
<protein>
    <submittedName>
        <fullName evidence="3">SDR family oxidoreductase</fullName>
    </submittedName>
</protein>
<dbReference type="InterPro" id="IPR002347">
    <property type="entry name" value="SDR_fam"/>
</dbReference>
<organism evidence="3 4">
    <name type="scientific">Sphaerochaeta halotolerans</name>
    <dbReference type="NCBI Taxonomy" id="2293840"/>
    <lineage>
        <taxon>Bacteria</taxon>
        <taxon>Pseudomonadati</taxon>
        <taxon>Spirochaetota</taxon>
        <taxon>Spirochaetia</taxon>
        <taxon>Spirochaetales</taxon>
        <taxon>Sphaerochaetaceae</taxon>
        <taxon>Sphaerochaeta</taxon>
    </lineage>
</organism>
<dbReference type="InterPro" id="IPR051122">
    <property type="entry name" value="SDR_DHRS6-like"/>
</dbReference>
<keyword evidence="2" id="KW-0560">Oxidoreductase</keyword>
<dbReference type="CDD" id="cd05233">
    <property type="entry name" value="SDR_c"/>
    <property type="match status" value="1"/>
</dbReference>
<comment type="caution">
    <text evidence="3">The sequence shown here is derived from an EMBL/GenBank/DDBJ whole genome shotgun (WGS) entry which is preliminary data.</text>
</comment>
<dbReference type="PRINTS" id="PR00080">
    <property type="entry name" value="SDRFAMILY"/>
</dbReference>
<sequence>MRTILVSGGTSTLGRAICEQFVRAGDRVYCGYVSNKETAEALADSYGSSLIPLHLDIQDPKSIASAIQEIEGLDVLVNNSGVFSVFTPTELLESEWQRIFDINVTGLFRLTQQCIPSLTERKGCIVNIASINALHPGFGGTSHYDASKGAVVAYTKSLAKELSPSIRVNAVAPGLLQAPYLDDANPLRQHYEERSLLHSLVEPREVAKVVQLVSDCRAMTGELVGVDCGYLMG</sequence>
<reference evidence="3 4" key="2">
    <citation type="submission" date="2018-09" db="EMBL/GenBank/DDBJ databases">
        <title>Genome of Sphaerochaeta halotolerans strain 4-11.</title>
        <authorList>
            <person name="Nazina T.N."/>
            <person name="Sokolova D.S."/>
        </authorList>
    </citation>
    <scope>NUCLEOTIDE SEQUENCE [LARGE SCALE GENOMIC DNA]</scope>
    <source>
        <strain evidence="3 4">4-11</strain>
    </source>
</reference>
<dbReference type="AlphaFoldDB" id="A0A372MKX7"/>
<dbReference type="PANTHER" id="PTHR43477:SF1">
    <property type="entry name" value="DIHYDROANTICAPSIN 7-DEHYDROGENASE"/>
    <property type="match status" value="1"/>
</dbReference>